<dbReference type="PANTHER" id="PTHR46708">
    <property type="entry name" value="TENASCIN"/>
    <property type="match status" value="1"/>
</dbReference>
<dbReference type="InterPro" id="IPR036116">
    <property type="entry name" value="FN3_sf"/>
</dbReference>
<dbReference type="SUPFAM" id="SSF49265">
    <property type="entry name" value="Fibronectin type III"/>
    <property type="match status" value="2"/>
</dbReference>
<dbReference type="EMBL" id="KV967926">
    <property type="protein sequence ID" value="PIO23447.1"/>
    <property type="molecule type" value="Genomic_DNA"/>
</dbReference>
<evidence type="ECO:0000313" key="4">
    <source>
        <dbReference type="Proteomes" id="UP000228934"/>
    </source>
</evidence>
<evidence type="ECO:0000313" key="3">
    <source>
        <dbReference type="EMBL" id="PIO23447.1"/>
    </source>
</evidence>
<dbReference type="OrthoDB" id="10253954at2759"/>
<protein>
    <recommendedName>
        <fullName evidence="2">Fibronectin type-III domain-containing protein</fullName>
    </recommendedName>
</protein>
<keyword evidence="4" id="KW-1185">Reference proteome</keyword>
<dbReference type="CDD" id="cd00063">
    <property type="entry name" value="FN3"/>
    <property type="match status" value="4"/>
</dbReference>
<feature type="non-terminal residue" evidence="3">
    <location>
        <position position="1"/>
    </location>
</feature>
<dbReference type="Gene3D" id="2.60.40.10">
    <property type="entry name" value="Immunoglobulins"/>
    <property type="match status" value="4"/>
</dbReference>
<accession>A0A2G9R6E1</accession>
<feature type="domain" description="Fibronectin type-III" evidence="2">
    <location>
        <begin position="178"/>
        <end position="269"/>
    </location>
</feature>
<feature type="domain" description="Fibronectin type-III" evidence="2">
    <location>
        <begin position="270"/>
        <end position="357"/>
    </location>
</feature>
<reference evidence="4" key="1">
    <citation type="journal article" date="2017" name="Nat. Commun.">
        <title>The North American bullfrog draft genome provides insight into hormonal regulation of long noncoding RNA.</title>
        <authorList>
            <person name="Hammond S.A."/>
            <person name="Warren R.L."/>
            <person name="Vandervalk B.P."/>
            <person name="Kucuk E."/>
            <person name="Khan H."/>
            <person name="Gibb E.A."/>
            <person name="Pandoh P."/>
            <person name="Kirk H."/>
            <person name="Zhao Y."/>
            <person name="Jones M."/>
            <person name="Mungall A.J."/>
            <person name="Coope R."/>
            <person name="Pleasance S."/>
            <person name="Moore R.A."/>
            <person name="Holt R.A."/>
            <person name="Round J.M."/>
            <person name="Ohora S."/>
            <person name="Walle B.V."/>
            <person name="Veldhoen N."/>
            <person name="Helbing C.C."/>
            <person name="Birol I."/>
        </authorList>
    </citation>
    <scope>NUCLEOTIDE SEQUENCE [LARGE SCALE GENOMIC DNA]</scope>
</reference>
<dbReference type="Pfam" id="PF00041">
    <property type="entry name" value="fn3"/>
    <property type="match status" value="4"/>
</dbReference>
<gene>
    <name evidence="3" type="ORF">AB205_0025880</name>
</gene>
<sequence>PGQAVGVTVNNYQSVNSLVVNWAAPSGNLSIYNVTITGDVNGTSQNTSTQVTFTNLLPGRNYTVTVQTISGSCNSPITTVTEATYPTSPGIITFNTVGTNTTTLSWVEPVNMTNVTKSYNIIYYWNASSPITVTSNSANVTLLSLKSGSNYNITVVTVGVRGYLSTPVSRSVFTKPLAVKLPQYFNVTSTSVSLNWSRPDEYQSSYTYRVQTNVTSSSTMLNNITVTNESATLVNLNPGGTYTFLIYTRAADNVTESDSVSVTTCTKPLPVKLPQYFNVTSTSVSLNWSRPDEYQSSYTYRVQTNVTSSTMLNNITVTNESATLVNLTLGGTYTFLIYTRAADNVTESDSVSVTTCT</sequence>
<evidence type="ECO:0000259" key="2">
    <source>
        <dbReference type="PROSITE" id="PS50853"/>
    </source>
</evidence>
<dbReference type="InterPro" id="IPR003961">
    <property type="entry name" value="FN3_dom"/>
</dbReference>
<dbReference type="InterPro" id="IPR050991">
    <property type="entry name" value="ECM_Regulatory_Proteins"/>
</dbReference>
<dbReference type="InterPro" id="IPR013783">
    <property type="entry name" value="Ig-like_fold"/>
</dbReference>
<dbReference type="Proteomes" id="UP000228934">
    <property type="component" value="Unassembled WGS sequence"/>
</dbReference>
<name>A0A2G9R6E1_AQUCT</name>
<dbReference type="AlphaFoldDB" id="A0A2G9R6E1"/>
<organism evidence="3 4">
    <name type="scientific">Aquarana catesbeiana</name>
    <name type="common">American bullfrog</name>
    <name type="synonym">Rana catesbeiana</name>
    <dbReference type="NCBI Taxonomy" id="8400"/>
    <lineage>
        <taxon>Eukaryota</taxon>
        <taxon>Metazoa</taxon>
        <taxon>Chordata</taxon>
        <taxon>Craniata</taxon>
        <taxon>Vertebrata</taxon>
        <taxon>Euteleostomi</taxon>
        <taxon>Amphibia</taxon>
        <taxon>Batrachia</taxon>
        <taxon>Anura</taxon>
        <taxon>Neobatrachia</taxon>
        <taxon>Ranoidea</taxon>
        <taxon>Ranidae</taxon>
        <taxon>Aquarana</taxon>
    </lineage>
</organism>
<dbReference type="PANTHER" id="PTHR46708:SF2">
    <property type="entry name" value="FIBRONECTIN TYPE-III DOMAIN-CONTAINING PROTEIN"/>
    <property type="match status" value="1"/>
</dbReference>
<keyword evidence="1" id="KW-0677">Repeat</keyword>
<proteinExistence type="predicted"/>
<feature type="domain" description="Fibronectin type-III" evidence="2">
    <location>
        <begin position="1"/>
        <end position="90"/>
    </location>
</feature>
<evidence type="ECO:0000256" key="1">
    <source>
        <dbReference type="ARBA" id="ARBA00022737"/>
    </source>
</evidence>
<feature type="non-terminal residue" evidence="3">
    <location>
        <position position="357"/>
    </location>
</feature>
<dbReference type="SMART" id="SM00060">
    <property type="entry name" value="FN3"/>
    <property type="match status" value="4"/>
</dbReference>
<dbReference type="PROSITE" id="PS50853">
    <property type="entry name" value="FN3"/>
    <property type="match status" value="3"/>
</dbReference>